<dbReference type="AlphaFoldDB" id="A0A3D8K658"/>
<comment type="caution">
    <text evidence="2">The sequence shown here is derived from an EMBL/GenBank/DDBJ whole genome shotgun (WGS) entry which is preliminary data.</text>
</comment>
<dbReference type="OrthoDB" id="9004667at2"/>
<dbReference type="Gene3D" id="2.40.50.100">
    <property type="match status" value="1"/>
</dbReference>
<sequence>MATSSAFVIWSTSCAHPDTDMTEKIEVDLDEIRQITSWLAASGIRCAEIGRPGLTVRLNVDVGRHHDDEDDASSGIPVTPSATAAEANAGIVPRSSVRAVSVTASTVGVFLASHPARAKPLVAPGSRVEPGDTIGLLQIAHLCLPVAAPLGGVVTQPLVAHGATVGYGTPLFEISPAA</sequence>
<evidence type="ECO:0000313" key="3">
    <source>
        <dbReference type="Proteomes" id="UP000256838"/>
    </source>
</evidence>
<dbReference type="InterPro" id="IPR011053">
    <property type="entry name" value="Single_hybrid_motif"/>
</dbReference>
<protein>
    <submittedName>
        <fullName evidence="2">Acetyl-CoA carboxylase biotin carboxyl carrier protein subunit</fullName>
    </submittedName>
</protein>
<feature type="domain" description="Lipoyl-binding" evidence="1">
    <location>
        <begin position="102"/>
        <end position="174"/>
    </location>
</feature>
<organism evidence="2 3">
    <name type="scientific">Trinickia dinghuensis</name>
    <dbReference type="NCBI Taxonomy" id="2291023"/>
    <lineage>
        <taxon>Bacteria</taxon>
        <taxon>Pseudomonadati</taxon>
        <taxon>Pseudomonadota</taxon>
        <taxon>Betaproteobacteria</taxon>
        <taxon>Burkholderiales</taxon>
        <taxon>Burkholderiaceae</taxon>
        <taxon>Trinickia</taxon>
    </lineage>
</organism>
<dbReference type="CDD" id="cd06850">
    <property type="entry name" value="biotinyl_domain"/>
    <property type="match status" value="1"/>
</dbReference>
<gene>
    <name evidence="2" type="ORF">DWV00_00760</name>
</gene>
<dbReference type="Pfam" id="PF00364">
    <property type="entry name" value="Biotin_lipoyl"/>
    <property type="match status" value="1"/>
</dbReference>
<keyword evidence="3" id="KW-1185">Reference proteome</keyword>
<dbReference type="SUPFAM" id="SSF51230">
    <property type="entry name" value="Single hybrid motif"/>
    <property type="match status" value="1"/>
</dbReference>
<reference evidence="2 3" key="1">
    <citation type="submission" date="2018-08" db="EMBL/GenBank/DDBJ databases">
        <title>Paraburkholderia sp. DHOM06 isolated from forest soil.</title>
        <authorList>
            <person name="Gao Z.-H."/>
            <person name="Qiu L.-H."/>
        </authorList>
    </citation>
    <scope>NUCLEOTIDE SEQUENCE [LARGE SCALE GENOMIC DNA]</scope>
    <source>
        <strain evidence="2 3">DHOM06</strain>
    </source>
</reference>
<dbReference type="Proteomes" id="UP000256838">
    <property type="component" value="Unassembled WGS sequence"/>
</dbReference>
<dbReference type="InterPro" id="IPR000089">
    <property type="entry name" value="Biotin_lipoyl"/>
</dbReference>
<dbReference type="EMBL" id="QRGA01000001">
    <property type="protein sequence ID" value="RDV00367.1"/>
    <property type="molecule type" value="Genomic_DNA"/>
</dbReference>
<evidence type="ECO:0000259" key="1">
    <source>
        <dbReference type="Pfam" id="PF00364"/>
    </source>
</evidence>
<proteinExistence type="predicted"/>
<evidence type="ECO:0000313" key="2">
    <source>
        <dbReference type="EMBL" id="RDV00367.1"/>
    </source>
</evidence>
<accession>A0A3D8K658</accession>
<name>A0A3D8K658_9BURK</name>